<evidence type="ECO:0000313" key="3">
    <source>
        <dbReference type="EMBL" id="TDP58360.1"/>
    </source>
</evidence>
<sequence length="147" mass="17229">MIIDYKSKKINGIFKKIYIFLFLFMLLMPLPLLLTKNGLYPFIVMESIFTLIISILIVSILKLKISIQGNFLVVKIIFTLYKTDINKIYKIRKGETMWSGFNKFGTSTNGLIIFTKHRNDLYITPENEELFLDELKKNNPNIILEKI</sequence>
<evidence type="ECO:0000259" key="2">
    <source>
        <dbReference type="Pfam" id="PF06713"/>
    </source>
</evidence>
<gene>
    <name evidence="3" type="ORF">BC748_2403</name>
</gene>
<feature type="domain" description="Uncharacterized protein YyaB-like PH" evidence="2">
    <location>
        <begin position="67"/>
        <end position="139"/>
    </location>
</feature>
<organism evidence="3 4">
    <name type="scientific">Flavobacterium dankookense</name>
    <dbReference type="NCBI Taxonomy" id="706186"/>
    <lineage>
        <taxon>Bacteria</taxon>
        <taxon>Pseudomonadati</taxon>
        <taxon>Bacteroidota</taxon>
        <taxon>Flavobacteriia</taxon>
        <taxon>Flavobacteriales</taxon>
        <taxon>Flavobacteriaceae</taxon>
        <taxon>Flavobacterium</taxon>
    </lineage>
</organism>
<dbReference type="Proteomes" id="UP000295260">
    <property type="component" value="Unassembled WGS sequence"/>
</dbReference>
<keyword evidence="1" id="KW-0812">Transmembrane</keyword>
<name>A0A4R6Q8B2_9FLAO</name>
<dbReference type="EMBL" id="SNXR01000015">
    <property type="protein sequence ID" value="TDP58360.1"/>
    <property type="molecule type" value="Genomic_DNA"/>
</dbReference>
<evidence type="ECO:0000313" key="4">
    <source>
        <dbReference type="Proteomes" id="UP000295260"/>
    </source>
</evidence>
<accession>A0A4R6Q8B2</accession>
<reference evidence="3 4" key="1">
    <citation type="submission" date="2019-03" db="EMBL/GenBank/DDBJ databases">
        <title>Genomic Encyclopedia of Archaeal and Bacterial Type Strains, Phase II (KMG-II): from individual species to whole genera.</title>
        <authorList>
            <person name="Goeker M."/>
        </authorList>
    </citation>
    <scope>NUCLEOTIDE SEQUENCE [LARGE SCALE GENOMIC DNA]</scope>
    <source>
        <strain evidence="3 4">DSM 25687</strain>
    </source>
</reference>
<dbReference type="InterPro" id="IPR009589">
    <property type="entry name" value="PH_YyaB-like"/>
</dbReference>
<evidence type="ECO:0000256" key="1">
    <source>
        <dbReference type="SAM" id="Phobius"/>
    </source>
</evidence>
<dbReference type="Pfam" id="PF06713">
    <property type="entry name" value="bPH_4"/>
    <property type="match status" value="1"/>
</dbReference>
<comment type="caution">
    <text evidence="3">The sequence shown here is derived from an EMBL/GenBank/DDBJ whole genome shotgun (WGS) entry which is preliminary data.</text>
</comment>
<dbReference type="RefSeq" id="WP_133533625.1">
    <property type="nucleotide sequence ID" value="NZ_SNXR01000015.1"/>
</dbReference>
<dbReference type="GO" id="GO:0030153">
    <property type="term" value="P:bacteriocin immunity"/>
    <property type="evidence" value="ECO:0007669"/>
    <property type="project" value="InterPro"/>
</dbReference>
<proteinExistence type="predicted"/>
<dbReference type="OrthoDB" id="1437824at2"/>
<keyword evidence="4" id="KW-1185">Reference proteome</keyword>
<keyword evidence="1" id="KW-1133">Transmembrane helix</keyword>
<dbReference type="AlphaFoldDB" id="A0A4R6Q8B2"/>
<feature type="transmembrane region" description="Helical" evidence="1">
    <location>
        <begin position="17"/>
        <end position="34"/>
    </location>
</feature>
<feature type="transmembrane region" description="Helical" evidence="1">
    <location>
        <begin position="40"/>
        <end position="61"/>
    </location>
</feature>
<keyword evidence="1" id="KW-0472">Membrane</keyword>
<protein>
    <submittedName>
        <fullName evidence="3">PH (Pleckstrin Homology) domain-containing protein</fullName>
    </submittedName>
</protein>